<dbReference type="RefSeq" id="YP_010656481.1">
    <property type="nucleotide sequence ID" value="NC_070838.1"/>
</dbReference>
<reference evidence="1" key="1">
    <citation type="submission" date="2021-04" db="EMBL/GenBank/DDBJ databases">
        <authorList>
            <person name="Edwards E.G."/>
            <person name="Siddiqui F.A."/>
            <person name="Anastasi R.E."/>
            <person name="Conroy D.J."/>
            <person name="Gerton T.J."/>
            <person name="Laizure I.E."/>
            <person name="Reynolds J.D."/>
            <person name="Ulker M."/>
            <person name="Ouellette S.K."/>
            <person name="Duggan K.O."/>
            <person name="Johnson K.C."/>
            <person name="MacLea K.S."/>
            <person name="Garlena R.A."/>
            <person name="Russell D.A."/>
            <person name="Jacobs-Sera D."/>
            <person name="Hatfull G.F."/>
        </authorList>
    </citation>
    <scope>NUCLEOTIDE SEQUENCE</scope>
</reference>
<dbReference type="Proteomes" id="UP000693725">
    <property type="component" value="Segment"/>
</dbReference>
<dbReference type="KEGG" id="vg:77932358"/>
<proteinExistence type="predicted"/>
<gene>
    <name evidence="1" type="primary">100</name>
    <name evidence="1" type="ORF">SEA_SILENTRX_100</name>
</gene>
<keyword evidence="2" id="KW-1185">Reference proteome</keyword>
<evidence type="ECO:0000313" key="1">
    <source>
        <dbReference type="EMBL" id="QWY82840.1"/>
    </source>
</evidence>
<sequence>MKKLTPAITLPLAALAVIGAGLTIGSALPDPAPHPTVGVEVPTLTEDAPGWDCLEMGNMICGDPDEVRATAAWDAWDAGDGPRKLRVDPSRPFRVEYVGYAVHSPKLTGEDAAVPGTDGLWYVFRASY</sequence>
<name>A0A8F3E7I7_9CAUD</name>
<dbReference type="EMBL" id="MW862992">
    <property type="protein sequence ID" value="QWY82840.1"/>
    <property type="molecule type" value="Genomic_DNA"/>
</dbReference>
<dbReference type="GeneID" id="77932358"/>
<organism evidence="1 2">
    <name type="scientific">Arthrobacter phage SilentRX</name>
    <dbReference type="NCBI Taxonomy" id="2836091"/>
    <lineage>
        <taxon>Viruses</taxon>
        <taxon>Duplodnaviria</taxon>
        <taxon>Heunggongvirae</taxon>
        <taxon>Uroviricota</taxon>
        <taxon>Caudoviricetes</taxon>
        <taxon>Silentrexvirus</taxon>
        <taxon>Silentrexvirus silentrx</taxon>
    </lineage>
</organism>
<protein>
    <submittedName>
        <fullName evidence="1">Uncharacterized protein</fullName>
    </submittedName>
</protein>
<accession>A0A8F3E7I7</accession>
<evidence type="ECO:0000313" key="2">
    <source>
        <dbReference type="Proteomes" id="UP000693725"/>
    </source>
</evidence>